<evidence type="ECO:0008006" key="19">
    <source>
        <dbReference type="Google" id="ProtNLM"/>
    </source>
</evidence>
<dbReference type="InterPro" id="IPR027397">
    <property type="entry name" value="Catenin-bd_sf"/>
</dbReference>
<keyword evidence="2 11" id="KW-0812">Transmembrane</keyword>
<feature type="region of interest" description="Disordered" evidence="13">
    <location>
        <begin position="1438"/>
        <end position="1459"/>
    </location>
</feature>
<dbReference type="Pfam" id="PF01049">
    <property type="entry name" value="CADH_Y-type_LIR"/>
    <property type="match status" value="1"/>
</dbReference>
<evidence type="ECO:0000256" key="3">
    <source>
        <dbReference type="ARBA" id="ARBA00022729"/>
    </source>
</evidence>
<dbReference type="CDD" id="cd00054">
    <property type="entry name" value="EGF_CA"/>
    <property type="match status" value="1"/>
</dbReference>
<feature type="domain" description="Cadherin" evidence="16">
    <location>
        <begin position="275"/>
        <end position="359"/>
    </location>
</feature>
<evidence type="ECO:0000256" key="11">
    <source>
        <dbReference type="RuleBase" id="RU003318"/>
    </source>
</evidence>
<evidence type="ECO:0000256" key="8">
    <source>
        <dbReference type="ARBA" id="ARBA00023157"/>
    </source>
</evidence>
<dbReference type="Gene3D" id="4.10.900.10">
    <property type="entry name" value="TCF3-CBD (Catenin binding domain)"/>
    <property type="match status" value="1"/>
</dbReference>
<proteinExistence type="predicted"/>
<keyword evidence="8" id="KW-1015">Disulfide bond</keyword>
<feature type="transmembrane region" description="Helical" evidence="14">
    <location>
        <begin position="1278"/>
        <end position="1298"/>
    </location>
</feature>
<dbReference type="CDD" id="cd00110">
    <property type="entry name" value="LamG"/>
    <property type="match status" value="1"/>
</dbReference>
<dbReference type="InterPro" id="IPR013320">
    <property type="entry name" value="ConA-like_dom_sf"/>
</dbReference>
<feature type="domain" description="Cadherin" evidence="16">
    <location>
        <begin position="692"/>
        <end position="794"/>
    </location>
</feature>
<evidence type="ECO:0000256" key="4">
    <source>
        <dbReference type="ARBA" id="ARBA00022737"/>
    </source>
</evidence>
<dbReference type="PROSITE" id="PS00022">
    <property type="entry name" value="EGF_1"/>
    <property type="match status" value="1"/>
</dbReference>
<feature type="domain" description="Laminin G" evidence="15">
    <location>
        <begin position="1074"/>
        <end position="1262"/>
    </location>
</feature>
<dbReference type="Gene3D" id="2.60.120.200">
    <property type="match status" value="1"/>
</dbReference>
<evidence type="ECO:0000256" key="14">
    <source>
        <dbReference type="SAM" id="Phobius"/>
    </source>
</evidence>
<protein>
    <recommendedName>
        <fullName evidence="19">DE-cadherin</fullName>
    </recommendedName>
</protein>
<dbReference type="InterPro" id="IPR039808">
    <property type="entry name" value="Cadherin"/>
</dbReference>
<feature type="domain" description="Cadherin" evidence="16">
    <location>
        <begin position="478"/>
        <end position="570"/>
    </location>
</feature>
<evidence type="ECO:0000256" key="6">
    <source>
        <dbReference type="ARBA" id="ARBA00022989"/>
    </source>
</evidence>
<keyword evidence="7 14" id="KW-0472">Membrane</keyword>
<feature type="domain" description="Cadherin" evidence="16">
    <location>
        <begin position="571"/>
        <end position="682"/>
    </location>
</feature>
<dbReference type="CDD" id="cd11304">
    <property type="entry name" value="Cadherin_repeat"/>
    <property type="match status" value="7"/>
</dbReference>
<sequence length="1459" mass="162332">MLTVEVNVNKYQPPNGGTRLMVHDNHKPVFTNCSHYAPIVKEEEPPDTYVFTVKAVDKDPPEAGGTINYTFVTAPGERVKFNIDSATGRITTKHMFDRDEPSREKEVYLTVRATDNGHPQLDDACTFKVVIEDINDNPPVFDKVNYRESVPQDQQLGREVMRISATDIDDGNNSIVVYKLEPKQQIDEGYLRIDANTGVIFLNKSINYEPGHIFRMKATATDQGEEHNMVQIDLEILVVDSKKKAPSFKSGGGAVLQLKENYNDFSTPIAELIAESNIPNEKDLQFELVSGRTEQTNSQKTFILETAGPKAMVKLGRLLDYESISEYTLTIRVQNKYSLAATTTINIQVLDVNDNIPAFTEVLRGSVLENEPPGTPVMQVRAIDADGTEEHNQVTYSLADHENLFHIDPRTGNITTLVTFDREEKDLYNVKVIAEDNSQSALYSDGRHNRGQQVFRIEIADKNDNKPKFTQQIYVAESVSEDSNINSQVTEVKALDNDTASVVKYSIIAGNTYDAFLIEDLTGKIRVNSKLDYENITSYTLTVKADDGIYNDSAKVEIKIENLNDNPPVFYPYNNNITIVEEEIVPGCIVKLQAYDPDIQDRTADQQIEYFVVKEDQRMLLHIDKNGCLTQIKPLDRDPPHGYAIWQVLIAANDENGGPLSSRNTTEVVITLTDINDNKPFLDMVQPVKWDENQDPGIITTLRAKDYDSDENGPPFTFKIADSASRDIMDKFDISGGQNLEAKVRFDREQQKKYLIPIAITDSGKPPQTGTSTLTVEIGDENDNPMKEGHSSIFVYNYKGETPDTKIGRVYVEDPDDWDLGDKHFSWKNGVQHPQFQLDRDTGMITMLEGTSNNSFLLEFTVTEEALQIPRHTVGATVNVTVKEIPEEAVDKSGSVRMVGITAEEFIEPGPGGKPSKHELFQRRIARILNVSVDNVDVFTVLHSPHETNASHLDVRFSAHGSPYKRPEKLNSIIALNKDAIETELGVSLLMINIDECLKEKSSCESSSCTNFLNKSNMPAAVYTNTSSFVGVQAVVDPLCLCTVREPVVCLNGGTLLGEKCECMDGFEGPNCELIGIGFYGTGWALYPSIAACDEARLTLELTPHKEDGLVFYVGPMVPNPLLDVQDFMSLEISDGHARLLMDYGTGTVMVEQKQIKLTDGKSHKVDILWSKTSIELKVDNCQMSSCLSLTTPQGPNEFLNVNGPLQLGGTIMDLHALANNMNWTKRPSTLNFAGCIRNLTVNDKTYNLGDPGESKDVDPGCSIGVARAVSFGINTNFLVAILVCIAILLVLLLAVVVHRRKTDDLYKDTDDIRENIINYEDEGGGEGDMTGYDLNVLRLLYDNDGQPMPNKESENLRGKAPPDEVPDICGFLKDKKKVCDNDPETNPFDDVRHYAYEGDGNTTGSLSSLASGTDEGDLNFDYLSNFGPRFRKLADMYGEDPSDDEEENFNTPASESWC</sequence>
<feature type="compositionally biased region" description="Acidic residues" evidence="13">
    <location>
        <begin position="1438"/>
        <end position="1449"/>
    </location>
</feature>
<evidence type="ECO:0000256" key="7">
    <source>
        <dbReference type="ARBA" id="ARBA00023136"/>
    </source>
</evidence>
<dbReference type="Pfam" id="PF02210">
    <property type="entry name" value="Laminin_G_2"/>
    <property type="match status" value="1"/>
</dbReference>
<dbReference type="InterPro" id="IPR001791">
    <property type="entry name" value="Laminin_G"/>
</dbReference>
<keyword evidence="3" id="KW-0732">Signal</keyword>
<name>A0ABQ8TV86_PERAM</name>
<dbReference type="Pfam" id="PF24811">
    <property type="entry name" value="Ig_Shg"/>
    <property type="match status" value="1"/>
</dbReference>
<feature type="domain" description="Cadherin" evidence="16">
    <location>
        <begin position="142"/>
        <end position="248"/>
    </location>
</feature>
<dbReference type="InterPro" id="IPR056370">
    <property type="entry name" value="Shg-like_Ig-like"/>
</dbReference>
<dbReference type="PROSITE" id="PS00232">
    <property type="entry name" value="CADHERIN_1"/>
    <property type="match status" value="4"/>
</dbReference>
<evidence type="ECO:0000259" key="15">
    <source>
        <dbReference type="PROSITE" id="PS50025"/>
    </source>
</evidence>
<keyword evidence="6 14" id="KW-1133">Transmembrane helix</keyword>
<evidence type="ECO:0000256" key="9">
    <source>
        <dbReference type="PROSITE-ProRule" id="PRU00043"/>
    </source>
</evidence>
<dbReference type="PRINTS" id="PR00205">
    <property type="entry name" value="CADHERIN"/>
</dbReference>
<feature type="compositionally biased region" description="Polar residues" evidence="13">
    <location>
        <begin position="1450"/>
        <end position="1459"/>
    </location>
</feature>
<dbReference type="InterPro" id="IPR002126">
    <property type="entry name" value="Cadherin-like_dom"/>
</dbReference>
<evidence type="ECO:0000256" key="12">
    <source>
        <dbReference type="RuleBase" id="RU004357"/>
    </source>
</evidence>
<dbReference type="SMART" id="SM00112">
    <property type="entry name" value="CA"/>
    <property type="match status" value="7"/>
</dbReference>
<evidence type="ECO:0000256" key="1">
    <source>
        <dbReference type="ARBA" id="ARBA00004167"/>
    </source>
</evidence>
<dbReference type="SUPFAM" id="SSF49313">
    <property type="entry name" value="Cadherin-like"/>
    <property type="match status" value="8"/>
</dbReference>
<accession>A0ABQ8TV86</accession>
<evidence type="ECO:0000256" key="13">
    <source>
        <dbReference type="SAM" id="MobiDB-lite"/>
    </source>
</evidence>
<evidence type="ECO:0000313" key="18">
    <source>
        <dbReference type="Proteomes" id="UP001148838"/>
    </source>
</evidence>
<keyword evidence="11" id="KW-0130">Cell adhesion</keyword>
<evidence type="ECO:0000259" key="16">
    <source>
        <dbReference type="PROSITE" id="PS50268"/>
    </source>
</evidence>
<keyword evidence="18" id="KW-1185">Reference proteome</keyword>
<dbReference type="Pfam" id="PF00028">
    <property type="entry name" value="Cadherin"/>
    <property type="match status" value="5"/>
</dbReference>
<dbReference type="Gene3D" id="2.60.40.60">
    <property type="entry name" value="Cadherins"/>
    <property type="match status" value="8"/>
</dbReference>
<dbReference type="InterPro" id="IPR000233">
    <property type="entry name" value="Cadherin_Y-type_LIR"/>
</dbReference>
<keyword evidence="4" id="KW-0677">Repeat</keyword>
<dbReference type="InterPro" id="IPR015919">
    <property type="entry name" value="Cadherin-like_sf"/>
</dbReference>
<evidence type="ECO:0000313" key="17">
    <source>
        <dbReference type="EMBL" id="KAJ4450594.1"/>
    </source>
</evidence>
<evidence type="ECO:0000256" key="5">
    <source>
        <dbReference type="ARBA" id="ARBA00022837"/>
    </source>
</evidence>
<dbReference type="SUPFAM" id="SSF49899">
    <property type="entry name" value="Concanavalin A-like lectins/glucanases"/>
    <property type="match status" value="1"/>
</dbReference>
<dbReference type="PROSITE" id="PS01186">
    <property type="entry name" value="EGF_2"/>
    <property type="match status" value="1"/>
</dbReference>
<dbReference type="InterPro" id="IPR000742">
    <property type="entry name" value="EGF"/>
</dbReference>
<comment type="function">
    <text evidence="12">Cadherins are calcium-dependent cell adhesion proteins.</text>
</comment>
<dbReference type="PANTHER" id="PTHR24027:SF422">
    <property type="entry name" value="CADHERIN DOMAIN-CONTAINING PROTEIN"/>
    <property type="match status" value="1"/>
</dbReference>
<reference evidence="17 18" key="1">
    <citation type="journal article" date="2022" name="Allergy">
        <title>Genome assembly and annotation of Periplaneta americana reveal a comprehensive cockroach allergen profile.</title>
        <authorList>
            <person name="Wang L."/>
            <person name="Xiong Q."/>
            <person name="Saelim N."/>
            <person name="Wang L."/>
            <person name="Nong W."/>
            <person name="Wan A.T."/>
            <person name="Shi M."/>
            <person name="Liu X."/>
            <person name="Cao Q."/>
            <person name="Hui J.H.L."/>
            <person name="Sookrung N."/>
            <person name="Leung T.F."/>
            <person name="Tungtrongchitr A."/>
            <person name="Tsui S.K.W."/>
        </authorList>
    </citation>
    <scope>NUCLEOTIDE SEQUENCE [LARGE SCALE GENOMIC DNA]</scope>
    <source>
        <strain evidence="17">PWHHKU_190912</strain>
    </source>
</reference>
<evidence type="ECO:0000256" key="10">
    <source>
        <dbReference type="PROSITE-ProRule" id="PRU00122"/>
    </source>
</evidence>
<comment type="caution">
    <text evidence="17">The sequence shown here is derived from an EMBL/GenBank/DDBJ whole genome shotgun (WGS) entry which is preliminary data.</text>
</comment>
<dbReference type="Proteomes" id="UP001148838">
    <property type="component" value="Unassembled WGS sequence"/>
</dbReference>
<keyword evidence="5 9" id="KW-0106">Calcium</keyword>
<dbReference type="PROSITE" id="PS50025">
    <property type="entry name" value="LAM_G_DOMAIN"/>
    <property type="match status" value="1"/>
</dbReference>
<dbReference type="PANTHER" id="PTHR24027">
    <property type="entry name" value="CADHERIN-23"/>
    <property type="match status" value="1"/>
</dbReference>
<comment type="subcellular location">
    <subcellularLocation>
        <location evidence="11">Cell membrane</location>
        <topology evidence="11">Single-pass type I membrane protein</topology>
    </subcellularLocation>
    <subcellularLocation>
        <location evidence="1">Membrane</location>
        <topology evidence="1">Single-pass membrane protein</topology>
    </subcellularLocation>
</comment>
<organism evidence="17 18">
    <name type="scientific">Periplaneta americana</name>
    <name type="common">American cockroach</name>
    <name type="synonym">Blatta americana</name>
    <dbReference type="NCBI Taxonomy" id="6978"/>
    <lineage>
        <taxon>Eukaryota</taxon>
        <taxon>Metazoa</taxon>
        <taxon>Ecdysozoa</taxon>
        <taxon>Arthropoda</taxon>
        <taxon>Hexapoda</taxon>
        <taxon>Insecta</taxon>
        <taxon>Pterygota</taxon>
        <taxon>Neoptera</taxon>
        <taxon>Polyneoptera</taxon>
        <taxon>Dictyoptera</taxon>
        <taxon>Blattodea</taxon>
        <taxon>Blattoidea</taxon>
        <taxon>Blattidae</taxon>
        <taxon>Blattinae</taxon>
        <taxon>Periplaneta</taxon>
    </lineage>
</organism>
<feature type="domain" description="Cadherin" evidence="16">
    <location>
        <begin position="40"/>
        <end position="141"/>
    </location>
</feature>
<gene>
    <name evidence="17" type="ORF">ANN_02019</name>
</gene>
<feature type="domain" description="Cadherin" evidence="16">
    <location>
        <begin position="359"/>
        <end position="469"/>
    </location>
</feature>
<dbReference type="EMBL" id="JAJSOF020000001">
    <property type="protein sequence ID" value="KAJ4450594.1"/>
    <property type="molecule type" value="Genomic_DNA"/>
</dbReference>
<comment type="caution">
    <text evidence="10">Lacks conserved residue(s) required for the propagation of feature annotation.</text>
</comment>
<dbReference type="SMART" id="SM00282">
    <property type="entry name" value="LamG"/>
    <property type="match status" value="1"/>
</dbReference>
<dbReference type="InterPro" id="IPR020894">
    <property type="entry name" value="Cadherin_CS"/>
</dbReference>
<dbReference type="PROSITE" id="PS50268">
    <property type="entry name" value="CADHERIN_2"/>
    <property type="match status" value="7"/>
</dbReference>
<evidence type="ECO:0000256" key="2">
    <source>
        <dbReference type="ARBA" id="ARBA00022692"/>
    </source>
</evidence>